<name>A0AA90PQT5_9HELI</name>
<dbReference type="SUPFAM" id="SSF101874">
    <property type="entry name" value="YceI-like"/>
    <property type="match status" value="1"/>
</dbReference>
<reference evidence="3 5" key="3">
    <citation type="journal article" date="2024" name="Syst. Appl. Microbiol.">
        <title>Helicobacter cappadocius sp. nov., from lizards: The first psychrotrophic Helicobacter species.</title>
        <authorList>
            <person name="Aydin F."/>
            <person name="Tarhane S."/>
            <person name="Karakaya E."/>
            <person name="Abay S."/>
            <person name="Kayman T."/>
            <person name="Guran O."/>
            <person name="Bozkurt E."/>
            <person name="Uzum N."/>
            <person name="Avci A."/>
            <person name="Olgun K."/>
            <person name="Jablonski D."/>
            <person name="Guran C."/>
            <person name="Burcin Saticioglu I."/>
        </authorList>
    </citation>
    <scope>NUCLEOTIDE SEQUENCE [LARGE SCALE GENOMIC DNA]</scope>
    <source>
        <strain evidence="3">Faydin-H75</strain>
        <strain evidence="5">faydin-H76</strain>
    </source>
</reference>
<comment type="caution">
    <text evidence="4">The sequence shown here is derived from an EMBL/GenBank/DDBJ whole genome shotgun (WGS) entry which is preliminary data.</text>
</comment>
<evidence type="ECO:0000313" key="3">
    <source>
        <dbReference type="EMBL" id="MDO7252540.1"/>
    </source>
</evidence>
<reference evidence="4 6" key="1">
    <citation type="submission" date="2023-07" db="EMBL/GenBank/DDBJ databases">
        <title>Unpublished Manusciprt.</title>
        <authorList>
            <person name="Aydin F."/>
            <person name="Tarhane S."/>
            <person name="Saticioglu I.B."/>
            <person name="Karakaya E."/>
            <person name="Abay S."/>
            <person name="Guran O."/>
            <person name="Bozkurt E."/>
            <person name="Uzum N."/>
            <person name="Olgun K."/>
            <person name="Jablonski D."/>
        </authorList>
    </citation>
    <scope>NUCLEOTIDE SEQUENCE</scope>
    <source>
        <strain evidence="6">faydin-H75</strain>
        <strain evidence="4">Faydin-H76</strain>
    </source>
</reference>
<keyword evidence="6" id="KW-1185">Reference proteome</keyword>
<accession>A0AA90PQT5</accession>
<feature type="signal peptide" evidence="1">
    <location>
        <begin position="1"/>
        <end position="20"/>
    </location>
</feature>
<organism evidence="4 5">
    <name type="scientific">Helicobacter cappadocius</name>
    <dbReference type="NCBI Taxonomy" id="3063998"/>
    <lineage>
        <taxon>Bacteria</taxon>
        <taxon>Pseudomonadati</taxon>
        <taxon>Campylobacterota</taxon>
        <taxon>Epsilonproteobacteria</taxon>
        <taxon>Campylobacterales</taxon>
        <taxon>Helicobacteraceae</taxon>
        <taxon>Helicobacter</taxon>
    </lineage>
</organism>
<feature type="chain" id="PRO_5041664913" evidence="1">
    <location>
        <begin position="21"/>
        <end position="189"/>
    </location>
</feature>
<evidence type="ECO:0000313" key="6">
    <source>
        <dbReference type="Proteomes" id="UP001240777"/>
    </source>
</evidence>
<gene>
    <name evidence="3" type="ORF">Q5I04_01220</name>
    <name evidence="4" type="ORF">Q5I06_01220</name>
</gene>
<evidence type="ECO:0000256" key="1">
    <source>
        <dbReference type="SAM" id="SignalP"/>
    </source>
</evidence>
<keyword evidence="1" id="KW-0732">Signal</keyword>
<dbReference type="AlphaFoldDB" id="A0AA90PQT5"/>
<reference evidence="3" key="2">
    <citation type="submission" date="2023-07" db="EMBL/GenBank/DDBJ databases">
        <authorList>
            <person name="Aydin F."/>
            <person name="Tarhane S."/>
            <person name="Saticioglu I.B."/>
            <person name="Karakaya E."/>
            <person name="Abay S."/>
            <person name="Guran O."/>
            <person name="Bozkurt E."/>
            <person name="Uzum N."/>
            <person name="Olgun K."/>
            <person name="Jablonski D."/>
        </authorList>
    </citation>
    <scope>NUCLEOTIDE SEQUENCE</scope>
    <source>
        <strain evidence="3">Faydin-H75</strain>
    </source>
</reference>
<evidence type="ECO:0000313" key="4">
    <source>
        <dbReference type="EMBL" id="MDP2538407.1"/>
    </source>
</evidence>
<sequence length="189" mass="20743">MKRILLALTFVSIFGHSLNALTIDTASAKVYFVGYKLKNKTKVPGFIDGAVFTFVKTEGSISDIMSKAKATADFSKENTKDKTRDGNIHRTFIAKLKDSKIQAEVTKISGDDSSGEITAKITFNGITKEVPMKYTLTDGKFKASGKIDMSKDFNLNNSYVALSTDKMVSALHGKQTYTEVEIGFQADIK</sequence>
<dbReference type="InterPro" id="IPR036761">
    <property type="entry name" value="TTHA0802/YceI-like_sf"/>
</dbReference>
<dbReference type="Gene3D" id="2.40.128.110">
    <property type="entry name" value="Lipid/polyisoprenoid-binding, YceI-like"/>
    <property type="match status" value="1"/>
</dbReference>
<evidence type="ECO:0000313" key="5">
    <source>
        <dbReference type="Proteomes" id="UP001177258"/>
    </source>
</evidence>
<proteinExistence type="predicted"/>
<dbReference type="Proteomes" id="UP001177258">
    <property type="component" value="Unassembled WGS sequence"/>
</dbReference>
<dbReference type="Proteomes" id="UP001240777">
    <property type="component" value="Unassembled WGS sequence"/>
</dbReference>
<dbReference type="RefSeq" id="WP_305516379.1">
    <property type="nucleotide sequence ID" value="NZ_JAUPEV010000001.1"/>
</dbReference>
<dbReference type="EMBL" id="JAUPEV010000001">
    <property type="protein sequence ID" value="MDO7252540.1"/>
    <property type="molecule type" value="Genomic_DNA"/>
</dbReference>
<dbReference type="Pfam" id="PF04264">
    <property type="entry name" value="YceI"/>
    <property type="match status" value="1"/>
</dbReference>
<feature type="domain" description="Lipid/polyisoprenoid-binding YceI-like" evidence="2">
    <location>
        <begin position="22"/>
        <end position="183"/>
    </location>
</feature>
<protein>
    <submittedName>
        <fullName evidence="4">YceI family protein</fullName>
    </submittedName>
</protein>
<dbReference type="EMBL" id="JAUYZK010000001">
    <property type="protein sequence ID" value="MDP2538407.1"/>
    <property type="molecule type" value="Genomic_DNA"/>
</dbReference>
<evidence type="ECO:0000259" key="2">
    <source>
        <dbReference type="Pfam" id="PF04264"/>
    </source>
</evidence>
<dbReference type="InterPro" id="IPR007372">
    <property type="entry name" value="Lipid/polyisoprenoid-bd_YceI"/>
</dbReference>